<feature type="compositionally biased region" description="Low complexity" evidence="1">
    <location>
        <begin position="67"/>
        <end position="79"/>
    </location>
</feature>
<evidence type="ECO:0000256" key="1">
    <source>
        <dbReference type="SAM" id="MobiDB-lite"/>
    </source>
</evidence>
<protein>
    <submittedName>
        <fullName evidence="2">Uncharacterized protein (DUF2267 family)</fullName>
    </submittedName>
</protein>
<organism evidence="2 3">
    <name type="scientific">Micromonospora vinacea</name>
    <dbReference type="NCBI Taxonomy" id="709878"/>
    <lineage>
        <taxon>Bacteria</taxon>
        <taxon>Bacillati</taxon>
        <taxon>Actinomycetota</taxon>
        <taxon>Actinomycetes</taxon>
        <taxon>Micromonosporales</taxon>
        <taxon>Micromonosporaceae</taxon>
        <taxon>Micromonospora</taxon>
    </lineage>
</organism>
<reference evidence="2 3" key="1">
    <citation type="submission" date="2020-11" db="EMBL/GenBank/DDBJ databases">
        <title>Sequencing the genomes of 1000 actinobacteria strains.</title>
        <authorList>
            <person name="Klenk H.-P."/>
        </authorList>
    </citation>
    <scope>NUCLEOTIDE SEQUENCE [LARGE SCALE GENOMIC DNA]</scope>
    <source>
        <strain evidence="2 3">DSM 101695</strain>
    </source>
</reference>
<feature type="region of interest" description="Disordered" evidence="1">
    <location>
        <begin position="40"/>
        <end position="106"/>
    </location>
</feature>
<keyword evidence="3" id="KW-1185">Reference proteome</keyword>
<dbReference type="InterPro" id="IPR038282">
    <property type="entry name" value="DUF2267_sf"/>
</dbReference>
<sequence>MTDGDGFPHFIDAVSRRSGLPTEQAAALARAVLQTMAERVTGGPPDDLAGHLPNSVGGYLTGPAPDPAGAVGPDLAGGSPPDPGGAGGADLGVDPLLSGGPEPGVGGLNTGVGLEVGGAVPPPSDAGPAEFLRRVGQRAGVDAATARAGTGAVFATLREAMTVREFRDMVARLPRDGGGGGAASDPPVSSDPYLP</sequence>
<dbReference type="Gene3D" id="1.10.490.110">
    <property type="entry name" value="Uncharacterized conserved protein DUF2267"/>
    <property type="match status" value="1"/>
</dbReference>
<proteinExistence type="predicted"/>
<dbReference type="Proteomes" id="UP000631791">
    <property type="component" value="Unassembled WGS sequence"/>
</dbReference>
<gene>
    <name evidence="2" type="ORF">IW249_004547</name>
</gene>
<evidence type="ECO:0000313" key="2">
    <source>
        <dbReference type="EMBL" id="MBG6104133.1"/>
    </source>
</evidence>
<dbReference type="EMBL" id="JADOTY010000001">
    <property type="protein sequence ID" value="MBG6104133.1"/>
    <property type="molecule type" value="Genomic_DNA"/>
</dbReference>
<dbReference type="InterPro" id="IPR018727">
    <property type="entry name" value="DUF2267"/>
</dbReference>
<dbReference type="Pfam" id="PF10025">
    <property type="entry name" value="DUF2267"/>
    <property type="match status" value="2"/>
</dbReference>
<feature type="region of interest" description="Disordered" evidence="1">
    <location>
        <begin position="172"/>
        <end position="195"/>
    </location>
</feature>
<comment type="caution">
    <text evidence="2">The sequence shown here is derived from an EMBL/GenBank/DDBJ whole genome shotgun (WGS) entry which is preliminary data.</text>
</comment>
<name>A0ABS0K667_9ACTN</name>
<accession>A0ABS0K667</accession>
<evidence type="ECO:0000313" key="3">
    <source>
        <dbReference type="Proteomes" id="UP000631791"/>
    </source>
</evidence>
<dbReference type="RefSeq" id="WP_307788675.1">
    <property type="nucleotide sequence ID" value="NZ_JADOTY010000001.1"/>
</dbReference>